<comment type="cofactor">
    <cofactor evidence="14 16">
        <name>Zn(2+)</name>
        <dbReference type="ChEBI" id="CHEBI:29105"/>
    </cofactor>
    <text evidence="14 16">Binds 1 zinc ion per subunit.</text>
</comment>
<dbReference type="CDD" id="cd04639">
    <property type="entry name" value="CBS_pair_peptidase_M50"/>
    <property type="match status" value="1"/>
</dbReference>
<evidence type="ECO:0000256" key="5">
    <source>
        <dbReference type="ARBA" id="ARBA00022692"/>
    </source>
</evidence>
<feature type="transmembrane region" description="Helical" evidence="14">
    <location>
        <begin position="194"/>
        <end position="220"/>
    </location>
</feature>
<evidence type="ECO:0000256" key="10">
    <source>
        <dbReference type="ARBA" id="ARBA00022989"/>
    </source>
</evidence>
<dbReference type="GO" id="GO:0005886">
    <property type="term" value="C:plasma membrane"/>
    <property type="evidence" value="ECO:0007669"/>
    <property type="project" value="UniProtKB-SubCell"/>
</dbReference>
<sequence length="398" mass="43320">MQAGWRIGSIFGIPLYIDSSWLIIITLMTLANGLEFANRWQPVLAWSAGLAMALLLFGSVLLHELGHSLAARSQGIQVNSITLFIFGGIAAIDRESKTPEEAFQVAIAGPAVSFILFVLLAVVGKFLPDKSLLQSLVADLSRINLVLGLFNLIPGLPLDGGQVLKAAVWKLTGDRFAGVHWAAKTGKALGMTAIALGLFLVFLADDFSGLWISLIGWFAFQNATAYDRFTNLQEALLNIHAEDAMTRAFRVVNADMTLRTFADEYILSDDRYSIYFAAAHGRYRGLVQPNDLRMISRSDWDNQTLNSIVHPLPELISVGERSSLVEVIKLMEAKNLPWITVLSPAGAVSGVIDRGDIVAALGKKLNIPISSAEIKRIKEEGKYPPGFQLGAIADATEE</sequence>
<feature type="binding site" evidence="16">
    <location>
        <position position="63"/>
    </location>
    <ligand>
        <name>Zn(2+)</name>
        <dbReference type="ChEBI" id="CHEBI:29105"/>
        <note>catalytic</note>
    </ligand>
</feature>
<dbReference type="Gene3D" id="3.10.580.10">
    <property type="entry name" value="CBS-domain"/>
    <property type="match status" value="1"/>
</dbReference>
<dbReference type="InterPro" id="IPR046342">
    <property type="entry name" value="CBS_dom_sf"/>
</dbReference>
<feature type="binding site" evidence="16">
    <location>
        <position position="67"/>
    </location>
    <ligand>
        <name>Zn(2+)</name>
        <dbReference type="ChEBI" id="CHEBI:29105"/>
        <note>catalytic</note>
    </ligand>
</feature>
<keyword evidence="8 14" id="KW-0378">Hydrolase</keyword>
<keyword evidence="9 14" id="KW-0862">Zinc</keyword>
<feature type="transmembrane region" description="Helical" evidence="14">
    <location>
        <begin position="43"/>
        <end position="63"/>
    </location>
</feature>
<keyword evidence="10 14" id="KW-1133">Transmembrane helix</keyword>
<dbReference type="Pfam" id="PF02163">
    <property type="entry name" value="Peptidase_M50"/>
    <property type="match status" value="1"/>
</dbReference>
<evidence type="ECO:0000259" key="18">
    <source>
        <dbReference type="PROSITE" id="PS51371"/>
    </source>
</evidence>
<feature type="transmembrane region" description="Helical" evidence="14">
    <location>
        <begin position="7"/>
        <end position="31"/>
    </location>
</feature>
<dbReference type="PANTHER" id="PTHR39188">
    <property type="entry name" value="MEMBRANE-ASSOCIATED ZINC METALLOPROTEASE M50B"/>
    <property type="match status" value="1"/>
</dbReference>
<keyword evidence="7" id="KW-0677">Repeat</keyword>
<dbReference type="CDD" id="cd06164">
    <property type="entry name" value="S2P-M50_SpoIVFB_CBS"/>
    <property type="match status" value="1"/>
</dbReference>
<organism evidence="19">
    <name type="scientific">Planktothricoides raciborskii GIHE-MW2</name>
    <dbReference type="NCBI Taxonomy" id="2792601"/>
    <lineage>
        <taxon>Bacteria</taxon>
        <taxon>Bacillati</taxon>
        <taxon>Cyanobacteriota</taxon>
        <taxon>Cyanophyceae</taxon>
        <taxon>Oscillatoriophycideae</taxon>
        <taxon>Oscillatoriales</taxon>
        <taxon>Oscillatoriaceae</taxon>
        <taxon>Planktothricoides</taxon>
    </lineage>
</organism>
<dbReference type="EMBL" id="CP159837">
    <property type="protein sequence ID" value="XCM39871.1"/>
    <property type="molecule type" value="Genomic_DNA"/>
</dbReference>
<comment type="similarity">
    <text evidence="2 14">Belongs to the peptidase M50B family.</text>
</comment>
<keyword evidence="12 17" id="KW-0129">CBS domain</keyword>
<evidence type="ECO:0000256" key="3">
    <source>
        <dbReference type="ARBA" id="ARBA00022475"/>
    </source>
</evidence>
<keyword evidence="6 14" id="KW-0479">Metal-binding</keyword>
<name>A0AAU8JM29_9CYAN</name>
<dbReference type="GO" id="GO:0046872">
    <property type="term" value="F:metal ion binding"/>
    <property type="evidence" value="ECO:0007669"/>
    <property type="project" value="UniProtKB-UniRule"/>
</dbReference>
<evidence type="ECO:0000256" key="14">
    <source>
        <dbReference type="PIRNR" id="PIRNR006404"/>
    </source>
</evidence>
<evidence type="ECO:0000256" key="12">
    <source>
        <dbReference type="ARBA" id="ARBA00023122"/>
    </source>
</evidence>
<accession>A0AAU8JM29</accession>
<keyword evidence="3 14" id="KW-1003">Cell membrane</keyword>
<evidence type="ECO:0000256" key="11">
    <source>
        <dbReference type="ARBA" id="ARBA00023049"/>
    </source>
</evidence>
<feature type="transmembrane region" description="Helical" evidence="14">
    <location>
        <begin position="104"/>
        <end position="127"/>
    </location>
</feature>
<evidence type="ECO:0000256" key="6">
    <source>
        <dbReference type="ARBA" id="ARBA00022723"/>
    </source>
</evidence>
<evidence type="ECO:0000256" key="1">
    <source>
        <dbReference type="ARBA" id="ARBA00004651"/>
    </source>
</evidence>
<feature type="transmembrane region" description="Helical" evidence="14">
    <location>
        <begin position="75"/>
        <end position="92"/>
    </location>
</feature>
<feature type="active site" evidence="15">
    <location>
        <position position="64"/>
    </location>
</feature>
<dbReference type="SUPFAM" id="SSF54631">
    <property type="entry name" value="CBS-domain pair"/>
    <property type="match status" value="1"/>
</dbReference>
<dbReference type="InterPro" id="IPR000644">
    <property type="entry name" value="CBS_dom"/>
</dbReference>
<proteinExistence type="inferred from homology"/>
<dbReference type="InterPro" id="IPR008915">
    <property type="entry name" value="Peptidase_M50"/>
</dbReference>
<keyword evidence="5 14" id="KW-0812">Transmembrane</keyword>
<keyword evidence="13 14" id="KW-0472">Membrane</keyword>
<keyword evidence="4 14" id="KW-0645">Protease</keyword>
<feature type="binding site" evidence="16">
    <location>
        <position position="159"/>
    </location>
    <ligand>
        <name>Zn(2+)</name>
        <dbReference type="ChEBI" id="CHEBI:29105"/>
        <note>catalytic</note>
    </ligand>
</feature>
<dbReference type="GO" id="GO:0008237">
    <property type="term" value="F:metallopeptidase activity"/>
    <property type="evidence" value="ECO:0007669"/>
    <property type="project" value="UniProtKB-UniRule"/>
</dbReference>
<comment type="subcellular location">
    <subcellularLocation>
        <location evidence="1 14">Cell membrane</location>
        <topology evidence="1 14">Multi-pass membrane protein</topology>
    </subcellularLocation>
</comment>
<dbReference type="PROSITE" id="PS51371">
    <property type="entry name" value="CBS"/>
    <property type="match status" value="1"/>
</dbReference>
<protein>
    <recommendedName>
        <fullName evidence="14">Zinc metalloprotease</fullName>
    </recommendedName>
</protein>
<evidence type="ECO:0000256" key="15">
    <source>
        <dbReference type="PIRSR" id="PIRSR006404-1"/>
    </source>
</evidence>
<evidence type="ECO:0000313" key="19">
    <source>
        <dbReference type="EMBL" id="XCM39871.1"/>
    </source>
</evidence>
<evidence type="ECO:0000256" key="4">
    <source>
        <dbReference type="ARBA" id="ARBA00022670"/>
    </source>
</evidence>
<feature type="domain" description="CBS" evidence="18">
    <location>
        <begin position="311"/>
        <end position="369"/>
    </location>
</feature>
<dbReference type="Pfam" id="PF00571">
    <property type="entry name" value="CBS"/>
    <property type="match status" value="1"/>
</dbReference>
<dbReference type="RefSeq" id="WP_054464990.1">
    <property type="nucleotide sequence ID" value="NZ_CP159837.1"/>
</dbReference>
<evidence type="ECO:0000256" key="16">
    <source>
        <dbReference type="PIRSR" id="PIRSR006404-2"/>
    </source>
</evidence>
<evidence type="ECO:0000256" key="13">
    <source>
        <dbReference type="ARBA" id="ARBA00023136"/>
    </source>
</evidence>
<dbReference type="PANTHER" id="PTHR39188:SF3">
    <property type="entry name" value="STAGE IV SPORULATION PROTEIN FB"/>
    <property type="match status" value="1"/>
</dbReference>
<reference evidence="19" key="1">
    <citation type="submission" date="2024-07" db="EMBL/GenBank/DDBJ databases">
        <authorList>
            <person name="Kim Y.J."/>
            <person name="Jeong J.Y."/>
        </authorList>
    </citation>
    <scope>NUCLEOTIDE SEQUENCE</scope>
    <source>
        <strain evidence="19">GIHE-MW2</strain>
    </source>
</reference>
<dbReference type="AlphaFoldDB" id="A0AAU8JM29"/>
<evidence type="ECO:0000256" key="9">
    <source>
        <dbReference type="ARBA" id="ARBA00022833"/>
    </source>
</evidence>
<evidence type="ECO:0000256" key="17">
    <source>
        <dbReference type="PROSITE-ProRule" id="PRU00703"/>
    </source>
</evidence>
<gene>
    <name evidence="19" type="ORF">ABWT76_002832</name>
</gene>
<dbReference type="InterPro" id="IPR016483">
    <property type="entry name" value="UCP006404_Pept_M50_CBS"/>
</dbReference>
<dbReference type="GO" id="GO:0006508">
    <property type="term" value="P:proteolysis"/>
    <property type="evidence" value="ECO:0007669"/>
    <property type="project" value="UniProtKB-KW"/>
</dbReference>
<evidence type="ECO:0000256" key="8">
    <source>
        <dbReference type="ARBA" id="ARBA00022801"/>
    </source>
</evidence>
<evidence type="ECO:0000256" key="7">
    <source>
        <dbReference type="ARBA" id="ARBA00022737"/>
    </source>
</evidence>
<dbReference type="PIRSF" id="PIRSF006404">
    <property type="entry name" value="UCP006404_Pept_M50_CBS"/>
    <property type="match status" value="1"/>
</dbReference>
<keyword evidence="11 14" id="KW-0482">Metalloprotease</keyword>
<evidence type="ECO:0000256" key="2">
    <source>
        <dbReference type="ARBA" id="ARBA00007931"/>
    </source>
</evidence>